<evidence type="ECO:0000259" key="6">
    <source>
        <dbReference type="Pfam" id="PF00528"/>
    </source>
</evidence>
<dbReference type="EMBL" id="DSVL01000375">
    <property type="protein sequence ID" value="HFH30264.1"/>
    <property type="molecule type" value="Genomic_DNA"/>
</dbReference>
<comment type="subcellular location">
    <subcellularLocation>
        <location evidence="1">Cell membrane</location>
        <topology evidence="1">Multi-pass membrane protein</topology>
    </subcellularLocation>
</comment>
<feature type="transmembrane region" description="Helical" evidence="5">
    <location>
        <begin position="146"/>
        <end position="167"/>
    </location>
</feature>
<protein>
    <submittedName>
        <fullName evidence="7">ABC transporter permease subunit</fullName>
    </submittedName>
</protein>
<dbReference type="CDD" id="cd06261">
    <property type="entry name" value="TM_PBP2"/>
    <property type="match status" value="1"/>
</dbReference>
<dbReference type="Pfam" id="PF00528">
    <property type="entry name" value="BPD_transp_1"/>
    <property type="match status" value="1"/>
</dbReference>
<accession>A0A7C3IIH3</accession>
<dbReference type="GO" id="GO:0005886">
    <property type="term" value="C:plasma membrane"/>
    <property type="evidence" value="ECO:0007669"/>
    <property type="project" value="UniProtKB-SubCell"/>
</dbReference>
<comment type="caution">
    <text evidence="7">The sequence shown here is derived from an EMBL/GenBank/DDBJ whole genome shotgun (WGS) entry which is preliminary data.</text>
</comment>
<proteinExistence type="predicted"/>
<dbReference type="InterPro" id="IPR035906">
    <property type="entry name" value="MetI-like_sf"/>
</dbReference>
<dbReference type="AlphaFoldDB" id="A0A7C3IIH3"/>
<evidence type="ECO:0000256" key="4">
    <source>
        <dbReference type="ARBA" id="ARBA00023136"/>
    </source>
</evidence>
<evidence type="ECO:0000256" key="3">
    <source>
        <dbReference type="ARBA" id="ARBA00022989"/>
    </source>
</evidence>
<keyword evidence="4 5" id="KW-0472">Membrane</keyword>
<dbReference type="InterPro" id="IPR000515">
    <property type="entry name" value="MetI-like"/>
</dbReference>
<dbReference type="SUPFAM" id="SSF161098">
    <property type="entry name" value="MetI-like"/>
    <property type="match status" value="1"/>
</dbReference>
<gene>
    <name evidence="7" type="ORF">ENS59_12290</name>
</gene>
<evidence type="ECO:0000313" key="7">
    <source>
        <dbReference type="EMBL" id="HFH30264.1"/>
    </source>
</evidence>
<dbReference type="Gene3D" id="1.10.3720.10">
    <property type="entry name" value="MetI-like"/>
    <property type="match status" value="1"/>
</dbReference>
<dbReference type="GO" id="GO:0055085">
    <property type="term" value="P:transmembrane transport"/>
    <property type="evidence" value="ECO:0007669"/>
    <property type="project" value="InterPro"/>
</dbReference>
<organism evidence="7">
    <name type="scientific">Gracilinema caldarium</name>
    <dbReference type="NCBI Taxonomy" id="215591"/>
    <lineage>
        <taxon>Bacteria</taxon>
        <taxon>Pseudomonadati</taxon>
        <taxon>Spirochaetota</taxon>
        <taxon>Spirochaetia</taxon>
        <taxon>Spirochaetales</taxon>
        <taxon>Breznakiellaceae</taxon>
        <taxon>Gracilinema</taxon>
    </lineage>
</organism>
<keyword evidence="2 5" id="KW-0812">Transmembrane</keyword>
<name>A0A7C3IIH3_9SPIR</name>
<evidence type="ECO:0000256" key="1">
    <source>
        <dbReference type="ARBA" id="ARBA00004651"/>
    </source>
</evidence>
<dbReference type="PANTHER" id="PTHR42922">
    <property type="entry name" value="PHOSPHATE TRANSPORT SYSTEM PERMEASE PROTEIN PSTA"/>
    <property type="match status" value="1"/>
</dbReference>
<sequence length="176" mass="20031">MTQHEKFLKRLMDAAADKDISFSELCAFLRRFGFEERIRGDHHIFFRESVEEILKLVPDTLREAALALGTPRWKVVLFIVIPTVLPGLLTSIMLAVARAAGETAPLLLTSLGNTFFNFDLRRPMAAMPLQIYSYAISPYDDWHKKAWGATLLLIALVGIISGAVKYFTRRWNHESH</sequence>
<dbReference type="InterPro" id="IPR051408">
    <property type="entry name" value="Phosphate_transprt_permease"/>
</dbReference>
<feature type="domain" description="ABC transmembrane type-1" evidence="6">
    <location>
        <begin position="45"/>
        <end position="171"/>
    </location>
</feature>
<evidence type="ECO:0000256" key="2">
    <source>
        <dbReference type="ARBA" id="ARBA00022692"/>
    </source>
</evidence>
<feature type="transmembrane region" description="Helical" evidence="5">
    <location>
        <begin position="75"/>
        <end position="97"/>
    </location>
</feature>
<dbReference type="PANTHER" id="PTHR42922:SF1">
    <property type="entry name" value="PHOSPHATE TRANSPORT SYSTEM PERMEASE PROTEIN PSTA"/>
    <property type="match status" value="1"/>
</dbReference>
<evidence type="ECO:0000256" key="5">
    <source>
        <dbReference type="SAM" id="Phobius"/>
    </source>
</evidence>
<keyword evidence="3 5" id="KW-1133">Transmembrane helix</keyword>
<reference evidence="7" key="1">
    <citation type="journal article" date="2020" name="mSystems">
        <title>Genome- and Community-Level Interaction Insights into Carbon Utilization and Element Cycling Functions of Hydrothermarchaeota in Hydrothermal Sediment.</title>
        <authorList>
            <person name="Zhou Z."/>
            <person name="Liu Y."/>
            <person name="Xu W."/>
            <person name="Pan J."/>
            <person name="Luo Z.H."/>
            <person name="Li M."/>
        </authorList>
    </citation>
    <scope>NUCLEOTIDE SEQUENCE [LARGE SCALE GENOMIC DNA]</scope>
    <source>
        <strain evidence="7">SpSt-503</strain>
    </source>
</reference>